<dbReference type="PANTHER" id="PTHR11405:SF53">
    <property type="entry name" value="CARBAMOYL-PHOSPHATE SYNTHASE [AMMONIA], MITOCHONDRIAL"/>
    <property type="match status" value="1"/>
</dbReference>
<dbReference type="FunFam" id="3.30.470.20:FF:000001">
    <property type="entry name" value="Carbamoyl-phosphate synthase large chain"/>
    <property type="match status" value="1"/>
</dbReference>
<evidence type="ECO:0000256" key="16">
    <source>
        <dbReference type="ARBA" id="ARBA00048816"/>
    </source>
</evidence>
<dbReference type="InterPro" id="IPR005483">
    <property type="entry name" value="CPSase_dom"/>
</dbReference>
<dbReference type="GO" id="GO:0006526">
    <property type="term" value="P:L-arginine biosynthetic process"/>
    <property type="evidence" value="ECO:0007669"/>
    <property type="project" value="UniProtKB-KW"/>
</dbReference>
<dbReference type="SMART" id="SM01096">
    <property type="entry name" value="CPSase_L_D3"/>
    <property type="match status" value="1"/>
</dbReference>
<dbReference type="PROSITE" id="PS00866">
    <property type="entry name" value="CPSASE_1"/>
    <property type="match status" value="2"/>
</dbReference>
<evidence type="ECO:0000256" key="8">
    <source>
        <dbReference type="ARBA" id="ARBA00022723"/>
    </source>
</evidence>
<dbReference type="Gene3D" id="3.30.470.20">
    <property type="entry name" value="ATP-grasp fold, B domain"/>
    <property type="match status" value="2"/>
</dbReference>
<dbReference type="PROSITE" id="PS50975">
    <property type="entry name" value="ATP_GRASP"/>
    <property type="match status" value="2"/>
</dbReference>
<dbReference type="GO" id="GO:0006541">
    <property type="term" value="P:glutamine metabolic process"/>
    <property type="evidence" value="ECO:0007669"/>
    <property type="project" value="TreeGrafter"/>
</dbReference>
<evidence type="ECO:0000256" key="15">
    <source>
        <dbReference type="ARBA" id="ARBA00047359"/>
    </source>
</evidence>
<dbReference type="NCBIfam" id="NF009455">
    <property type="entry name" value="PRK12815.1"/>
    <property type="match status" value="1"/>
</dbReference>
<keyword evidence="9" id="KW-0677">Repeat</keyword>
<evidence type="ECO:0000256" key="10">
    <source>
        <dbReference type="ARBA" id="ARBA00022741"/>
    </source>
</evidence>
<evidence type="ECO:0000256" key="9">
    <source>
        <dbReference type="ARBA" id="ARBA00022737"/>
    </source>
</evidence>
<dbReference type="Gene3D" id="1.10.1030.10">
    <property type="entry name" value="Carbamoyl-phosphate synthetase, large subunit oligomerisation domain"/>
    <property type="match status" value="1"/>
</dbReference>
<dbReference type="InterPro" id="IPR036897">
    <property type="entry name" value="CarbamoylP_synth_lsu_oligo_sf"/>
</dbReference>
<evidence type="ECO:0000313" key="20">
    <source>
        <dbReference type="Proteomes" id="UP000325295"/>
    </source>
</evidence>
<evidence type="ECO:0000256" key="4">
    <source>
        <dbReference type="ARBA" id="ARBA00009799"/>
    </source>
</evidence>
<dbReference type="FunFam" id="1.10.1030.10:FF:000002">
    <property type="entry name" value="Carbamoyl-phosphate synthase large chain"/>
    <property type="match status" value="1"/>
</dbReference>
<dbReference type="GO" id="GO:0004087">
    <property type="term" value="F:carbamoyl-phosphate synthase (ammonia) activity"/>
    <property type="evidence" value="ECO:0007669"/>
    <property type="project" value="UniProtKB-EC"/>
</dbReference>
<dbReference type="AlphaFoldDB" id="A0A5P1X2W4"/>
<comment type="cofactor">
    <cofactor evidence="1">
        <name>Mn(2+)</name>
        <dbReference type="ChEBI" id="CHEBI:29035"/>
    </cofactor>
</comment>
<dbReference type="OrthoDB" id="9804197at2"/>
<dbReference type="GO" id="GO:0046872">
    <property type="term" value="F:metal ion binding"/>
    <property type="evidence" value="ECO:0007669"/>
    <property type="project" value="UniProtKB-KW"/>
</dbReference>
<dbReference type="GO" id="GO:0006221">
    <property type="term" value="P:pyrimidine nucleotide biosynthetic process"/>
    <property type="evidence" value="ECO:0007669"/>
    <property type="project" value="UniProtKB-KW"/>
</dbReference>
<sequence>MPKIATIKKIMVIGSGPIVIGQAAEFDYAGSQACISLQEEGYEVGLVNSNPATIMTDDEIADHVYLAPLTVASITEIIAKEKPDALLPTLGGQTGLNLAIDLFEAGVLDQYHVQLLGTGLKTIQQAEDREEFKELMESIHQPIPASLTVHDTEAAVKFAHQIGYPVIVRPAFTLGGSGGGIATNQTELLDITHRGLSMSPATECLIEKSIAGYKEIEFEVMRDANGDKISVCCMENFDPVGIHTGDSIVVAPSQSLNDSTYQRLRTASLAIVEALNIQGGCNVQLAQNPTTDEYFVIEVNPRVSRSSALASKATGYPIAKIAAKIAVGLNLKEITNPVTQTTNAAFEPALDYLIVKIPRFPFDKFDTADSHLGTQMKATGEVMGIGLTMEEAFLKAVASLEINPQLENTLLPEQDLSDEELTQHLAHPTDQRLFEIFLALQHGWTIEQLFEATQITPFFLHKLANIWDIMTELQNNQLTVPLLQHSLKFGFNPTMIATATAVPVAEINSMMVTNHIQPVYKMVDTCAGEFDSATPYFYSSYFPGENESVPLKNNIIVLGSGPIRIGQGVEFDYTTVHSVQAIQQHGYQAIIINNNPETVSTDFSISDKLYFEPLTIDHVMQIIDLEQPEGVIVQFGGQTAINLTAELVAQGVNILGTSLAGINQTEDRHEFEELLASLSIKQPNGDTAMNQADAHVVAKQVGYPVMVRPSFVLGGRAMAVVTDDSELDEYVEKAIDAAPHQPILIDHYVAGTECEVDILSDGHDVFIPGIMEHLEGSGVHSGDSISIYPTQHLTTAQKQEIIAISTKIGKAVHCIGMMNIQFIVADAVYVIEVNPRASRTVPFMSKITGNHLAKQATGLILGKSLTEIGLFAGYGAEPDQVFVKAPVFSFAKLPGMMTTLSPEMKSTGESIGSGATFSEALTNALYDSYGSLSNRTGKIVLLDNSAEDDTELLIELAKHNFETMVISGDISDVTPAEAAFVVTGDENQTTDTPLSYFALSNQIPLFSNPMTIVGILKESVIQPV</sequence>
<dbReference type="PRINTS" id="PR00098">
    <property type="entry name" value="CPSASE"/>
</dbReference>
<dbReference type="Proteomes" id="UP000325295">
    <property type="component" value="Chromosome"/>
</dbReference>
<feature type="domain" description="ATP-grasp" evidence="18">
    <location>
        <begin position="672"/>
        <end position="861"/>
    </location>
</feature>
<comment type="catalytic activity">
    <reaction evidence="16">
        <text>hydrogencarbonate + L-glutamine + 2 ATP + H2O = carbamoyl phosphate + L-glutamate + 2 ADP + phosphate + 2 H(+)</text>
        <dbReference type="Rhea" id="RHEA:18633"/>
        <dbReference type="ChEBI" id="CHEBI:15377"/>
        <dbReference type="ChEBI" id="CHEBI:15378"/>
        <dbReference type="ChEBI" id="CHEBI:17544"/>
        <dbReference type="ChEBI" id="CHEBI:29985"/>
        <dbReference type="ChEBI" id="CHEBI:30616"/>
        <dbReference type="ChEBI" id="CHEBI:43474"/>
        <dbReference type="ChEBI" id="CHEBI:58228"/>
        <dbReference type="ChEBI" id="CHEBI:58359"/>
        <dbReference type="ChEBI" id="CHEBI:456216"/>
        <dbReference type="EC" id="6.3.5.5"/>
    </reaction>
</comment>
<accession>A0A5P1X2W4</accession>
<proteinExistence type="inferred from homology"/>
<dbReference type="EC" id="6.3.5.5" evidence="19"/>
<dbReference type="GO" id="GO:0005524">
    <property type="term" value="F:ATP binding"/>
    <property type="evidence" value="ECO:0007669"/>
    <property type="project" value="UniProtKB-UniRule"/>
</dbReference>
<keyword evidence="5" id="KW-0055">Arginine biosynthesis</keyword>
<dbReference type="KEGG" id="lnn:F0161_09995"/>
<dbReference type="NCBIfam" id="NF003671">
    <property type="entry name" value="PRK05294.1"/>
    <property type="match status" value="1"/>
</dbReference>
<keyword evidence="11 17" id="KW-0067">ATP-binding</keyword>
<dbReference type="NCBIfam" id="TIGR01369">
    <property type="entry name" value="CPSaseII_lrg"/>
    <property type="match status" value="1"/>
</dbReference>
<comment type="cofactor">
    <cofactor evidence="2">
        <name>Mg(2+)</name>
        <dbReference type="ChEBI" id="CHEBI:18420"/>
    </cofactor>
</comment>
<evidence type="ECO:0000256" key="6">
    <source>
        <dbReference type="ARBA" id="ARBA00022598"/>
    </source>
</evidence>
<keyword evidence="12" id="KW-0460">Magnesium</keyword>
<keyword evidence="14" id="KW-0464">Manganese</keyword>
<dbReference type="Pfam" id="PF02787">
    <property type="entry name" value="CPSase_L_D3"/>
    <property type="match status" value="1"/>
</dbReference>
<evidence type="ECO:0000259" key="18">
    <source>
        <dbReference type="PROSITE" id="PS50975"/>
    </source>
</evidence>
<gene>
    <name evidence="19" type="primary">carB</name>
    <name evidence="19" type="ORF">F0161_09995</name>
</gene>
<dbReference type="InterPro" id="IPR013815">
    <property type="entry name" value="ATP_grasp_subdomain_1"/>
</dbReference>
<dbReference type="PROSITE" id="PS00867">
    <property type="entry name" value="CPSASE_2"/>
    <property type="match status" value="2"/>
</dbReference>
<dbReference type="InterPro" id="IPR058047">
    <property type="entry name" value="CPSase_preATP-grasp"/>
</dbReference>
<evidence type="ECO:0000256" key="17">
    <source>
        <dbReference type="PROSITE-ProRule" id="PRU00409"/>
    </source>
</evidence>
<evidence type="ECO:0000256" key="11">
    <source>
        <dbReference type="ARBA" id="ARBA00022840"/>
    </source>
</evidence>
<dbReference type="InterPro" id="IPR005480">
    <property type="entry name" value="CPSase_lsu_oligo"/>
</dbReference>
<dbReference type="SUPFAM" id="SSF56059">
    <property type="entry name" value="Glutathione synthetase ATP-binding domain-like"/>
    <property type="match status" value="2"/>
</dbReference>
<dbReference type="InterPro" id="IPR016185">
    <property type="entry name" value="PreATP-grasp_dom_sf"/>
</dbReference>
<dbReference type="EMBL" id="CP043939">
    <property type="protein sequence ID" value="QER68136.1"/>
    <property type="molecule type" value="Genomic_DNA"/>
</dbReference>
<keyword evidence="6 19" id="KW-0436">Ligase</keyword>
<dbReference type="InterPro" id="IPR011761">
    <property type="entry name" value="ATP-grasp"/>
</dbReference>
<feature type="domain" description="ATP-grasp" evidence="18">
    <location>
        <begin position="133"/>
        <end position="327"/>
    </location>
</feature>
<dbReference type="Pfam" id="PF02786">
    <property type="entry name" value="CPSase_L_D2"/>
    <property type="match status" value="2"/>
</dbReference>
<comment type="similarity">
    <text evidence="4">Belongs to the CarB family.</text>
</comment>
<dbReference type="GO" id="GO:0005737">
    <property type="term" value="C:cytoplasm"/>
    <property type="evidence" value="ECO:0007669"/>
    <property type="project" value="TreeGrafter"/>
</dbReference>
<dbReference type="FunFam" id="3.40.50.20:FF:000001">
    <property type="entry name" value="Carbamoyl-phosphate synthase large chain"/>
    <property type="match status" value="2"/>
</dbReference>
<protein>
    <submittedName>
        <fullName evidence="19">Carbamoyl-phosphate synthase large subunit</fullName>
        <ecNumber evidence="19">6.3.5.5</ecNumber>
    </submittedName>
</protein>
<dbReference type="SUPFAM" id="SSF52440">
    <property type="entry name" value="PreATP-grasp domain"/>
    <property type="match status" value="2"/>
</dbReference>
<comment type="catalytic activity">
    <reaction evidence="15">
        <text>hydrogencarbonate + NH4(+) + 2 ATP = carbamoyl phosphate + 2 ADP + phosphate + 2 H(+)</text>
        <dbReference type="Rhea" id="RHEA:18029"/>
        <dbReference type="ChEBI" id="CHEBI:15378"/>
        <dbReference type="ChEBI" id="CHEBI:17544"/>
        <dbReference type="ChEBI" id="CHEBI:28938"/>
        <dbReference type="ChEBI" id="CHEBI:30616"/>
        <dbReference type="ChEBI" id="CHEBI:43474"/>
        <dbReference type="ChEBI" id="CHEBI:58228"/>
        <dbReference type="ChEBI" id="CHEBI:456216"/>
        <dbReference type="EC" id="6.3.4.16"/>
    </reaction>
</comment>
<name>A0A5P1X2W4_9LACO</name>
<reference evidence="19 20" key="1">
    <citation type="submission" date="2019-09" db="EMBL/GenBank/DDBJ databases">
        <title>Complete Genome Sequence of Lactobacillus nenjiangensis SH-Y15, isolated from sauerkraut.</title>
        <authorList>
            <person name="Yang H."/>
        </authorList>
    </citation>
    <scope>NUCLEOTIDE SEQUENCE [LARGE SCALE GENOMIC DNA]</scope>
    <source>
        <strain evidence="19 20">SH-Y15</strain>
    </source>
</reference>
<keyword evidence="7" id="KW-0028">Amino-acid biosynthesis</keyword>
<evidence type="ECO:0000256" key="14">
    <source>
        <dbReference type="ARBA" id="ARBA00023211"/>
    </source>
</evidence>
<dbReference type="GO" id="GO:0004088">
    <property type="term" value="F:carbamoyl-phosphate synthase (glutamine-hydrolyzing) activity"/>
    <property type="evidence" value="ECO:0007669"/>
    <property type="project" value="UniProtKB-EC"/>
</dbReference>
<dbReference type="SUPFAM" id="SSF48108">
    <property type="entry name" value="Carbamoyl phosphate synthetase, large subunit connection domain"/>
    <property type="match status" value="1"/>
</dbReference>
<keyword evidence="8" id="KW-0479">Metal-binding</keyword>
<keyword evidence="20" id="KW-1185">Reference proteome</keyword>
<organism evidence="19 20">
    <name type="scientific">Paucilactobacillus nenjiangensis</name>
    <dbReference type="NCBI Taxonomy" id="1296540"/>
    <lineage>
        <taxon>Bacteria</taxon>
        <taxon>Bacillati</taxon>
        <taxon>Bacillota</taxon>
        <taxon>Bacilli</taxon>
        <taxon>Lactobacillales</taxon>
        <taxon>Lactobacillaceae</taxon>
        <taxon>Paucilactobacillus</taxon>
    </lineage>
</organism>
<evidence type="ECO:0000256" key="5">
    <source>
        <dbReference type="ARBA" id="ARBA00022571"/>
    </source>
</evidence>
<evidence type="ECO:0000256" key="2">
    <source>
        <dbReference type="ARBA" id="ARBA00001946"/>
    </source>
</evidence>
<dbReference type="FunFam" id="3.30.470.20:FF:000026">
    <property type="entry name" value="Carbamoyl-phosphate synthase large chain"/>
    <property type="match status" value="1"/>
</dbReference>
<keyword evidence="10 17" id="KW-0547">Nucleotide-binding</keyword>
<evidence type="ECO:0000256" key="12">
    <source>
        <dbReference type="ARBA" id="ARBA00022842"/>
    </source>
</evidence>
<evidence type="ECO:0000256" key="7">
    <source>
        <dbReference type="ARBA" id="ARBA00022605"/>
    </source>
</evidence>
<evidence type="ECO:0000256" key="1">
    <source>
        <dbReference type="ARBA" id="ARBA00001936"/>
    </source>
</evidence>
<dbReference type="InterPro" id="IPR005479">
    <property type="entry name" value="CPAse_ATP-bd"/>
</dbReference>
<dbReference type="Gene3D" id="3.40.50.20">
    <property type="match status" value="2"/>
</dbReference>
<dbReference type="InterPro" id="IPR006275">
    <property type="entry name" value="CPSase_lsu"/>
</dbReference>
<dbReference type="PANTHER" id="PTHR11405">
    <property type="entry name" value="CARBAMOYLTRANSFERASE FAMILY MEMBER"/>
    <property type="match status" value="1"/>
</dbReference>
<dbReference type="RefSeq" id="WP_150204474.1">
    <property type="nucleotide sequence ID" value="NZ_CP043939.1"/>
</dbReference>
<evidence type="ECO:0000313" key="19">
    <source>
        <dbReference type="EMBL" id="QER68136.1"/>
    </source>
</evidence>
<keyword evidence="13" id="KW-0665">Pyrimidine biosynthesis</keyword>
<dbReference type="Gene3D" id="3.30.1490.20">
    <property type="entry name" value="ATP-grasp fold, A domain"/>
    <property type="match status" value="2"/>
</dbReference>
<evidence type="ECO:0000256" key="3">
    <source>
        <dbReference type="ARBA" id="ARBA00005077"/>
    </source>
</evidence>
<evidence type="ECO:0000256" key="13">
    <source>
        <dbReference type="ARBA" id="ARBA00022975"/>
    </source>
</evidence>
<comment type="pathway">
    <text evidence="3">Amino-acid biosynthesis; L-arginine biosynthesis; carbamoyl phosphate from bicarbonate: step 1/1.</text>
</comment>
<dbReference type="Pfam" id="PF25596">
    <property type="entry name" value="CPSase_L_D1"/>
    <property type="match status" value="2"/>
</dbReference>